<accession>A0A1A6AQA0</accession>
<dbReference type="PATRIC" id="fig|1353534.3.peg.2571"/>
<dbReference type="InterPro" id="IPR022123">
    <property type="entry name" value="DUF3658"/>
</dbReference>
<evidence type="ECO:0000259" key="2">
    <source>
        <dbReference type="Pfam" id="PF12395"/>
    </source>
</evidence>
<protein>
    <recommendedName>
        <fullName evidence="5">DUF1835 domain-containing protein</fullName>
    </recommendedName>
</protein>
<evidence type="ECO:0000313" key="3">
    <source>
        <dbReference type="EMBL" id="OBR92244.1"/>
    </source>
</evidence>
<gene>
    <name evidence="3" type="ORF">CLRAG_25310</name>
</gene>
<dbReference type="RefSeq" id="WP_065078739.1">
    <property type="nucleotide sequence ID" value="NZ_LROS01000027.1"/>
</dbReference>
<dbReference type="Pfam" id="PF08874">
    <property type="entry name" value="DUF1835"/>
    <property type="match status" value="1"/>
</dbReference>
<dbReference type="Pfam" id="PF12395">
    <property type="entry name" value="DUF3658"/>
    <property type="match status" value="1"/>
</dbReference>
<evidence type="ECO:0008006" key="5">
    <source>
        <dbReference type="Google" id="ProtNLM"/>
    </source>
</evidence>
<sequence>MNNIINMCFSECAGAIFKIAIKMGELPENQKVIVFSDDLSHGPIKDEVDIEERINWWSTVDQDEYFANCGVEDLKENYNTFHDEISKVENSNILYLWYGSGQEICGMLYALELLKDRNLNIYLINVTDTIVKHKDNVYFVRSVGQINPEDIKKYAVAKQKLDSNKYEELLSTWELLKKDNSMLRIFKNEKIKSEDENYFDIDILKYIPKEFRKSARIVGSAMGNSEVEISDTYIFWRVKELVKCGKIDYSGKFGIMREMEIKITEEGVKRLRTNEKAMIVWKNNKKSSDVKEYTINQYIEEGRLEEKVNIAKKLKDVLNVKIIADKTGLTIGQVKNLK</sequence>
<dbReference type="EMBL" id="LROS01000027">
    <property type="protein sequence ID" value="OBR92244.1"/>
    <property type="molecule type" value="Genomic_DNA"/>
</dbReference>
<dbReference type="AlphaFoldDB" id="A0A1A6AQA0"/>
<proteinExistence type="predicted"/>
<keyword evidence="4" id="KW-1185">Reference proteome</keyword>
<feature type="domain" description="DUF3658" evidence="2">
    <location>
        <begin position="158"/>
        <end position="260"/>
    </location>
</feature>
<comment type="caution">
    <text evidence="3">The sequence shown here is derived from an EMBL/GenBank/DDBJ whole genome shotgun (WGS) entry which is preliminary data.</text>
</comment>
<name>A0A1A6AQA0_9CLOT</name>
<organism evidence="3 4">
    <name type="scientific">Clostridium ragsdalei P11</name>
    <dbReference type="NCBI Taxonomy" id="1353534"/>
    <lineage>
        <taxon>Bacteria</taxon>
        <taxon>Bacillati</taxon>
        <taxon>Bacillota</taxon>
        <taxon>Clostridia</taxon>
        <taxon>Eubacteriales</taxon>
        <taxon>Clostridiaceae</taxon>
        <taxon>Clostridium</taxon>
    </lineage>
</organism>
<feature type="domain" description="DUF1835" evidence="1">
    <location>
        <begin position="5"/>
        <end position="126"/>
    </location>
</feature>
<dbReference type="Proteomes" id="UP000093954">
    <property type="component" value="Unassembled WGS sequence"/>
</dbReference>
<evidence type="ECO:0000313" key="4">
    <source>
        <dbReference type="Proteomes" id="UP000093954"/>
    </source>
</evidence>
<reference evidence="3 4" key="1">
    <citation type="journal article" date="2012" name="Front. Microbiol.">
        <title>Draft Genome Sequence of the Virulent Strain 01-B526 of the Fish Pathogen Aeromonas salmonicida.</title>
        <authorList>
            <person name="Charette S.J."/>
            <person name="Brochu F."/>
            <person name="Boyle B."/>
            <person name="Filion G."/>
            <person name="Tanaka K.H."/>
            <person name="Derome N."/>
        </authorList>
    </citation>
    <scope>NUCLEOTIDE SEQUENCE [LARGE SCALE GENOMIC DNA]</scope>
    <source>
        <strain evidence="3 4">P11</strain>
    </source>
</reference>
<dbReference type="InterPro" id="IPR014973">
    <property type="entry name" value="DUF1835"/>
</dbReference>
<evidence type="ECO:0000259" key="1">
    <source>
        <dbReference type="Pfam" id="PF08874"/>
    </source>
</evidence>